<dbReference type="PANTHER" id="PTHR34217">
    <property type="entry name" value="METAL-DEPENDENT CARBOXYPEPTIDASE"/>
    <property type="match status" value="1"/>
</dbReference>
<dbReference type="EMBL" id="FOHA01000005">
    <property type="protein sequence ID" value="SER75254.1"/>
    <property type="molecule type" value="Genomic_DNA"/>
</dbReference>
<dbReference type="CDD" id="cd09607">
    <property type="entry name" value="M3B_PepF"/>
    <property type="match status" value="1"/>
</dbReference>
<dbReference type="GO" id="GO:0004181">
    <property type="term" value="F:metallocarboxypeptidase activity"/>
    <property type="evidence" value="ECO:0007669"/>
    <property type="project" value="InterPro"/>
</dbReference>
<dbReference type="InterPro" id="IPR011977">
    <property type="entry name" value="Pept_M3B_clade3"/>
</dbReference>
<dbReference type="OrthoDB" id="9769691at2"/>
<dbReference type="InterPro" id="IPR013647">
    <property type="entry name" value="OligopepF_N_dom"/>
</dbReference>
<keyword evidence="10" id="KW-1185">Reference proteome</keyword>
<evidence type="ECO:0000259" key="8">
    <source>
        <dbReference type="Pfam" id="PF08439"/>
    </source>
</evidence>
<dbReference type="GO" id="GO:0004222">
    <property type="term" value="F:metalloendopeptidase activity"/>
    <property type="evidence" value="ECO:0007669"/>
    <property type="project" value="InterPro"/>
</dbReference>
<name>A0A1H9RRP2_9LACT</name>
<dbReference type="InterPro" id="IPR034006">
    <property type="entry name" value="M3B_PepF_2"/>
</dbReference>
<dbReference type="Pfam" id="PF01432">
    <property type="entry name" value="Peptidase_M3"/>
    <property type="match status" value="1"/>
</dbReference>
<accession>A0A1H9RRP2</accession>
<feature type="domain" description="Peptidase M3A/M3B catalytic" evidence="7">
    <location>
        <begin position="202"/>
        <end position="584"/>
    </location>
</feature>
<dbReference type="Gene3D" id="1.20.140.70">
    <property type="entry name" value="Oligopeptidase f, N-terminal domain"/>
    <property type="match status" value="1"/>
</dbReference>
<evidence type="ECO:0000256" key="4">
    <source>
        <dbReference type="ARBA" id="ARBA00022833"/>
    </source>
</evidence>
<comment type="cofactor">
    <cofactor evidence="6">
        <name>Zn(2+)</name>
        <dbReference type="ChEBI" id="CHEBI:29105"/>
    </cofactor>
    <text evidence="6">Binds 1 zinc ion.</text>
</comment>
<evidence type="ECO:0000259" key="7">
    <source>
        <dbReference type="Pfam" id="PF01432"/>
    </source>
</evidence>
<evidence type="ECO:0000313" key="10">
    <source>
        <dbReference type="Proteomes" id="UP000198948"/>
    </source>
</evidence>
<proteinExistence type="inferred from homology"/>
<dbReference type="AlphaFoldDB" id="A0A1H9RRP2"/>
<evidence type="ECO:0000313" key="9">
    <source>
        <dbReference type="EMBL" id="SER75254.1"/>
    </source>
</evidence>
<dbReference type="InterPro" id="IPR001567">
    <property type="entry name" value="Pept_M3A_M3B_dom"/>
</dbReference>
<evidence type="ECO:0000256" key="1">
    <source>
        <dbReference type="ARBA" id="ARBA00022670"/>
    </source>
</evidence>
<keyword evidence="3 6" id="KW-0378">Hydrolase</keyword>
<dbReference type="SUPFAM" id="SSF55486">
    <property type="entry name" value="Metalloproteases ('zincins'), catalytic domain"/>
    <property type="match status" value="1"/>
</dbReference>
<dbReference type="STRING" id="142588.SAMN04488559_10518"/>
<dbReference type="GO" id="GO:0006508">
    <property type="term" value="P:proteolysis"/>
    <property type="evidence" value="ECO:0007669"/>
    <property type="project" value="UniProtKB-KW"/>
</dbReference>
<feature type="domain" description="Oligopeptidase F N-terminal" evidence="8">
    <location>
        <begin position="114"/>
        <end position="177"/>
    </location>
</feature>
<dbReference type="GO" id="GO:0046872">
    <property type="term" value="F:metal ion binding"/>
    <property type="evidence" value="ECO:0007669"/>
    <property type="project" value="UniProtKB-UniRule"/>
</dbReference>
<dbReference type="Pfam" id="PF08439">
    <property type="entry name" value="Peptidase_M3_N"/>
    <property type="match status" value="1"/>
</dbReference>
<dbReference type="RefSeq" id="WP_092651063.1">
    <property type="nucleotide sequence ID" value="NZ_FOHA01000005.1"/>
</dbReference>
<evidence type="ECO:0000256" key="3">
    <source>
        <dbReference type="ARBA" id="ARBA00022801"/>
    </source>
</evidence>
<sequence length="602" mass="67891">MTYSEVWDLESIFAGGTASPALKEKMVSIRADLSVFEEEVKNWQAANDKPNYQGFSNLLAQEEKIGNALGQCGSFINCHLSANVADKLATTLFSKLFTLDSEFSTAATILTKKLVAMSQTDWQALLDLPAFKPVSFVLNETREQGKKLLSEEEETLINALSVDGIQAWGDHYDRIVSLIEIPFESKDGTITMLSVGQAYNKMSDDPDAAVRKQLFEKWEQAWSKMAPLFADTLNHLSGFRLALYKAHGTEDYLARPLEYNRMSRKTLDTMWDTITKNKEAFMPFFARKAQLLGMEKLAWQDVDAPVVIGDATPHHYPYNEGAKFIIDNFSKFGDKLAAFAQKAFNNSWIEAEDRPGKGTGGYCTTLPESKESRIFMTYSGSPNGVSTLAHELGHAFHTSVMFDLPALNQEYAMNVAETASTFAEMIVADATVREAKSVEERITLLDNKLLNASAMFFDIHSRFIFENRFYEERKNGVLSEEHISELMEAAQKESYLDALSEYHPHFWASKGHFYGVEIPFYNFPYTFGYLFSLGIYARSLEEGKAFEEKYIALLKDTASMTTEDLAMKHLGVDLTQPDFWQAGIDLMIKDVDTFVEISEAFI</sequence>
<dbReference type="InterPro" id="IPR042088">
    <property type="entry name" value="OligoPept_F_C"/>
</dbReference>
<evidence type="ECO:0000256" key="5">
    <source>
        <dbReference type="ARBA" id="ARBA00023049"/>
    </source>
</evidence>
<dbReference type="PANTHER" id="PTHR34217:SF1">
    <property type="entry name" value="CARBOXYPEPTIDASE 1"/>
    <property type="match status" value="1"/>
</dbReference>
<gene>
    <name evidence="9" type="ORF">SAMN04488559_10518</name>
</gene>
<evidence type="ECO:0000256" key="2">
    <source>
        <dbReference type="ARBA" id="ARBA00022723"/>
    </source>
</evidence>
<evidence type="ECO:0000256" key="6">
    <source>
        <dbReference type="RuleBase" id="RU003435"/>
    </source>
</evidence>
<keyword evidence="5 6" id="KW-0482">Metalloprotease</keyword>
<organism evidence="9 10">
    <name type="scientific">Isobaculum melis</name>
    <dbReference type="NCBI Taxonomy" id="142588"/>
    <lineage>
        <taxon>Bacteria</taxon>
        <taxon>Bacillati</taxon>
        <taxon>Bacillota</taxon>
        <taxon>Bacilli</taxon>
        <taxon>Lactobacillales</taxon>
        <taxon>Carnobacteriaceae</taxon>
        <taxon>Isobaculum</taxon>
    </lineage>
</organism>
<keyword evidence="2 6" id="KW-0479">Metal-binding</keyword>
<protein>
    <submittedName>
        <fullName evidence="9">Oligoendopeptidase, pepF/M3 family</fullName>
    </submittedName>
</protein>
<dbReference type="Proteomes" id="UP000198948">
    <property type="component" value="Unassembled WGS sequence"/>
</dbReference>
<keyword evidence="1 6" id="KW-0645">Protease</keyword>
<dbReference type="Gene3D" id="1.10.1370.20">
    <property type="entry name" value="Oligoendopeptidase f, C-terminal domain"/>
    <property type="match status" value="1"/>
</dbReference>
<reference evidence="9 10" key="1">
    <citation type="submission" date="2016-10" db="EMBL/GenBank/DDBJ databases">
        <authorList>
            <person name="de Groot N.N."/>
        </authorList>
    </citation>
    <scope>NUCLEOTIDE SEQUENCE [LARGE SCALE GENOMIC DNA]</scope>
    <source>
        <strain evidence="9 10">DSM 13760</strain>
    </source>
</reference>
<keyword evidence="4 6" id="KW-0862">Zinc</keyword>
<comment type="similarity">
    <text evidence="6">Belongs to the peptidase M3 family.</text>
</comment>
<dbReference type="NCBIfam" id="TIGR02290">
    <property type="entry name" value="M3_fam_3"/>
    <property type="match status" value="1"/>
</dbReference>
<dbReference type="InterPro" id="IPR001333">
    <property type="entry name" value="Peptidase_M32_Taq"/>
</dbReference>